<keyword evidence="2" id="KW-1185">Reference proteome</keyword>
<name>A0ABN5YLR9_9MYCO</name>
<dbReference type="EMBL" id="AP022577">
    <property type="protein sequence ID" value="BBX82670.1"/>
    <property type="molecule type" value="Genomic_DNA"/>
</dbReference>
<sequence>MCSRTRRDMRGLSADMRALVIGGSLGGPAYQSALGPAGPQYLSADGLSTTHTH</sequence>
<gene>
    <name evidence="1" type="ORF">MAUB_05430</name>
</gene>
<accession>A0ABN5YLR9</accession>
<protein>
    <submittedName>
        <fullName evidence="1">Uncharacterized protein</fullName>
    </submittedName>
</protein>
<reference evidence="1 2" key="1">
    <citation type="journal article" date="2019" name="Emerg. Microbes Infect.">
        <title>Comprehensive subspecies identification of 175 nontuberculous mycobacteria species based on 7547 genomic profiles.</title>
        <authorList>
            <person name="Matsumoto Y."/>
            <person name="Kinjo T."/>
            <person name="Motooka D."/>
            <person name="Nabeya D."/>
            <person name="Jung N."/>
            <person name="Uechi K."/>
            <person name="Horii T."/>
            <person name="Iida T."/>
            <person name="Fujita J."/>
            <person name="Nakamura S."/>
        </authorList>
    </citation>
    <scope>NUCLEOTIDE SEQUENCE [LARGE SCALE GENOMIC DNA]</scope>
    <source>
        <strain evidence="1 2">JCM 15296</strain>
    </source>
</reference>
<dbReference type="Proteomes" id="UP000465609">
    <property type="component" value="Chromosome"/>
</dbReference>
<proteinExistence type="predicted"/>
<organism evidence="1 2">
    <name type="scientific">Mycolicibacterium aubagnense</name>
    <dbReference type="NCBI Taxonomy" id="319707"/>
    <lineage>
        <taxon>Bacteria</taxon>
        <taxon>Bacillati</taxon>
        <taxon>Actinomycetota</taxon>
        <taxon>Actinomycetes</taxon>
        <taxon>Mycobacteriales</taxon>
        <taxon>Mycobacteriaceae</taxon>
        <taxon>Mycolicibacterium</taxon>
    </lineage>
</organism>
<evidence type="ECO:0000313" key="1">
    <source>
        <dbReference type="EMBL" id="BBX82670.1"/>
    </source>
</evidence>
<evidence type="ECO:0000313" key="2">
    <source>
        <dbReference type="Proteomes" id="UP000465609"/>
    </source>
</evidence>